<keyword evidence="2" id="KW-0678">Repressor</keyword>
<dbReference type="GO" id="GO:0046872">
    <property type="term" value="F:metal ion binding"/>
    <property type="evidence" value="ECO:0007669"/>
    <property type="project" value="UniProtKB-KW"/>
</dbReference>
<name>A0A1G4KHV5_9SACH</name>
<feature type="binding site" evidence="5">
    <location>
        <position position="244"/>
    </location>
    <ligand>
        <name>Zn(2+)</name>
        <dbReference type="ChEBI" id="CHEBI:29105"/>
    </ligand>
</feature>
<evidence type="ECO:0000259" key="7">
    <source>
        <dbReference type="PROSITE" id="PS50305"/>
    </source>
</evidence>
<keyword evidence="5" id="KW-0479">Metal-binding</keyword>
<dbReference type="EMBL" id="LT598453">
    <property type="protein sequence ID" value="SCV04074.1"/>
    <property type="molecule type" value="Genomic_DNA"/>
</dbReference>
<dbReference type="GO" id="GO:0000122">
    <property type="term" value="P:negative regulation of transcription by RNA polymerase II"/>
    <property type="evidence" value="ECO:0007669"/>
    <property type="project" value="TreeGrafter"/>
</dbReference>
<dbReference type="GO" id="GO:0031508">
    <property type="term" value="P:pericentric heterochromatin formation"/>
    <property type="evidence" value="ECO:0007669"/>
    <property type="project" value="TreeGrafter"/>
</dbReference>
<evidence type="ECO:0000256" key="4">
    <source>
        <dbReference type="ARBA" id="ARBA00023027"/>
    </source>
</evidence>
<dbReference type="GO" id="GO:0006282">
    <property type="term" value="P:regulation of DNA repair"/>
    <property type="evidence" value="ECO:0007669"/>
    <property type="project" value="TreeGrafter"/>
</dbReference>
<evidence type="ECO:0000256" key="5">
    <source>
        <dbReference type="PROSITE-ProRule" id="PRU00236"/>
    </source>
</evidence>
<feature type="binding site" evidence="5">
    <location>
        <position position="273"/>
    </location>
    <ligand>
        <name>Zn(2+)</name>
        <dbReference type="ChEBI" id="CHEBI:29105"/>
    </ligand>
</feature>
<comment type="similarity">
    <text evidence="1">Belongs to the sirtuin family. Class I subfamily.</text>
</comment>
<feature type="region of interest" description="Disordered" evidence="6">
    <location>
        <begin position="1"/>
        <end position="55"/>
    </location>
</feature>
<dbReference type="GO" id="GO:0005634">
    <property type="term" value="C:nucleus"/>
    <property type="evidence" value="ECO:0007669"/>
    <property type="project" value="TreeGrafter"/>
</dbReference>
<dbReference type="Gene3D" id="3.40.50.1220">
    <property type="entry name" value="TPP-binding domain"/>
    <property type="match status" value="1"/>
</dbReference>
<dbReference type="Proteomes" id="UP000189911">
    <property type="component" value="Chromosome G"/>
</dbReference>
<dbReference type="Gene3D" id="3.30.1600.10">
    <property type="entry name" value="SIR2/SIRT2 'Small Domain"/>
    <property type="match status" value="1"/>
</dbReference>
<dbReference type="SUPFAM" id="SSF52467">
    <property type="entry name" value="DHS-like NAD/FAD-binding domain"/>
    <property type="match status" value="1"/>
</dbReference>
<evidence type="ECO:0000256" key="1">
    <source>
        <dbReference type="ARBA" id="ARBA00006924"/>
    </source>
</evidence>
<evidence type="ECO:0000256" key="2">
    <source>
        <dbReference type="ARBA" id="ARBA00022491"/>
    </source>
</evidence>
<dbReference type="GO" id="GO:0070403">
    <property type="term" value="F:NAD+ binding"/>
    <property type="evidence" value="ECO:0007669"/>
    <property type="project" value="InterPro"/>
</dbReference>
<keyword evidence="4" id="KW-0520">NAD</keyword>
<feature type="compositionally biased region" description="Basic and acidic residues" evidence="6">
    <location>
        <begin position="1"/>
        <end position="20"/>
    </location>
</feature>
<evidence type="ECO:0000256" key="6">
    <source>
        <dbReference type="SAM" id="MobiDB-lite"/>
    </source>
</evidence>
<feature type="compositionally biased region" description="Polar residues" evidence="6">
    <location>
        <begin position="36"/>
        <end position="47"/>
    </location>
</feature>
<sequence length="393" mass="44131">MENSPHDPQKTPQEWSKHCESASGSIRRPKLPLSPPSTVKKSSQKPLNSVPRPKKLLPELQKCSSRARKPRLKYRPEPNTVFDLELYVSGARNSPRCNESNAQFLRYALQYSKRTIVIAGAGVSTDAGIPDFRSSDGLFSTLRGPGVSSGKDLFDYNVVYSNAEMGLRFNRMITQLHAKCQEVSPTRFHQMVNSIAQEGRLRRLYTQNIDALEDQTSHLQSKIPLEKPFPTTIQLHGSIKHMSCNKCSKIYHLDPQLFKSHDHHVDRDIVPLCPQCAEFESVRAIAGMRSQGIGKLRPRVVLYNEIHPEGDSIGNVVLQDLKGKPDCLIIVGTTLKIPGVRAMCKQFARQVHDSRGIVLWVNTELPAKNLEDFVECIDMTVVGDCQNIPVMLE</sequence>
<reference evidence="9" key="1">
    <citation type="submission" date="2016-03" db="EMBL/GenBank/DDBJ databases">
        <authorList>
            <person name="Devillers Hugo."/>
        </authorList>
    </citation>
    <scope>NUCLEOTIDE SEQUENCE [LARGE SCALE GENOMIC DNA]</scope>
</reference>
<dbReference type="GO" id="GO:1990414">
    <property type="term" value="P:replication-born double-strand break repair via sister chromatid exchange"/>
    <property type="evidence" value="ECO:0007669"/>
    <property type="project" value="TreeGrafter"/>
</dbReference>
<gene>
    <name evidence="8" type="ORF">LANO_0G07998G</name>
</gene>
<dbReference type="PANTHER" id="PTHR11085:SF15">
    <property type="entry name" value="NAD-DEPENDENT HISTONE DEACETYLASE HST4"/>
    <property type="match status" value="1"/>
</dbReference>
<dbReference type="OrthoDB" id="2919105at2759"/>
<dbReference type="PROSITE" id="PS50305">
    <property type="entry name" value="SIRTUIN"/>
    <property type="match status" value="1"/>
</dbReference>
<dbReference type="InterPro" id="IPR026591">
    <property type="entry name" value="Sirtuin_cat_small_dom_sf"/>
</dbReference>
<dbReference type="InterPro" id="IPR003000">
    <property type="entry name" value="Sirtuin"/>
</dbReference>
<dbReference type="Pfam" id="PF02146">
    <property type="entry name" value="SIR2"/>
    <property type="match status" value="1"/>
</dbReference>
<dbReference type="GO" id="GO:0031934">
    <property type="term" value="C:mating-type region heterochromatin"/>
    <property type="evidence" value="ECO:0007669"/>
    <property type="project" value="TreeGrafter"/>
</dbReference>
<proteinExistence type="inferred from homology"/>
<dbReference type="AlphaFoldDB" id="A0A1G4KHV5"/>
<dbReference type="PANTHER" id="PTHR11085">
    <property type="entry name" value="NAD-DEPENDENT PROTEIN DEACYLASE SIRTUIN-5, MITOCHONDRIAL-RELATED"/>
    <property type="match status" value="1"/>
</dbReference>
<feature type="binding site" evidence="5">
    <location>
        <position position="276"/>
    </location>
    <ligand>
        <name>Zn(2+)</name>
        <dbReference type="ChEBI" id="CHEBI:29105"/>
    </ligand>
</feature>
<evidence type="ECO:0000313" key="8">
    <source>
        <dbReference type="EMBL" id="SCV04074.1"/>
    </source>
</evidence>
<feature type="domain" description="Deacetylase sirtuin-type" evidence="7">
    <location>
        <begin position="95"/>
        <end position="393"/>
    </location>
</feature>
<keyword evidence="5" id="KW-0862">Zinc</keyword>
<organism evidence="8 9">
    <name type="scientific">Lachancea nothofagi CBS 11611</name>
    <dbReference type="NCBI Taxonomy" id="1266666"/>
    <lineage>
        <taxon>Eukaryota</taxon>
        <taxon>Fungi</taxon>
        <taxon>Dikarya</taxon>
        <taxon>Ascomycota</taxon>
        <taxon>Saccharomycotina</taxon>
        <taxon>Saccharomycetes</taxon>
        <taxon>Saccharomycetales</taxon>
        <taxon>Saccharomycetaceae</taxon>
        <taxon>Lachancea</taxon>
    </lineage>
</organism>
<dbReference type="InterPro" id="IPR050134">
    <property type="entry name" value="NAD-dep_sirtuin_deacylases"/>
</dbReference>
<keyword evidence="3" id="KW-0808">Transferase</keyword>
<accession>A0A1G4KHV5</accession>
<dbReference type="InterPro" id="IPR026590">
    <property type="entry name" value="Ssirtuin_cat_dom"/>
</dbReference>
<protein>
    <submittedName>
        <fullName evidence="8">LANO_0G07998g1_1</fullName>
    </submittedName>
</protein>
<dbReference type="GO" id="GO:0017136">
    <property type="term" value="F:histone deacetylase activity, NAD-dependent"/>
    <property type="evidence" value="ECO:0007669"/>
    <property type="project" value="TreeGrafter"/>
</dbReference>
<feature type="active site" description="Proton acceptor" evidence="5">
    <location>
        <position position="236"/>
    </location>
</feature>
<evidence type="ECO:0000313" key="9">
    <source>
        <dbReference type="Proteomes" id="UP000189911"/>
    </source>
</evidence>
<dbReference type="InterPro" id="IPR029035">
    <property type="entry name" value="DHS-like_NAD/FAD-binding_dom"/>
</dbReference>
<feature type="binding site" evidence="5">
    <location>
        <position position="247"/>
    </location>
    <ligand>
        <name>Zn(2+)</name>
        <dbReference type="ChEBI" id="CHEBI:29105"/>
    </ligand>
</feature>
<keyword evidence="9" id="KW-1185">Reference proteome</keyword>
<evidence type="ECO:0000256" key="3">
    <source>
        <dbReference type="ARBA" id="ARBA00022679"/>
    </source>
</evidence>